<comment type="similarity">
    <text evidence="1">Belongs to the cytochrome P450 family.</text>
</comment>
<accession>A0ABU2BUX0</accession>
<protein>
    <submittedName>
        <fullName evidence="2">Cytochrome P450</fullName>
    </submittedName>
</protein>
<evidence type="ECO:0000256" key="1">
    <source>
        <dbReference type="ARBA" id="ARBA00010617"/>
    </source>
</evidence>
<dbReference type="PANTHER" id="PTHR46696:SF4">
    <property type="entry name" value="BIOTIN BIOSYNTHESIS CYTOCHROME P450"/>
    <property type="match status" value="1"/>
</dbReference>
<sequence length="267" mass="29691">MTADPGYDPFHDPMLGDPYPLFARAREEAPVFYAAQIDHWVVARRADILEVFRDLDSFSATNSITPITELGPGAQQILRDGGWGITPALGNNDRPEHLRFRRNVSRAFTARRVAELEPFITERAHEVVDGFAAAGEADLVSALLWELPARVILHLLGIPEESAPIVQEAADNRVRFIWGSLEPLEQERLAEAMVRFWAHLRQLVEERIASPRSDLTSALLEVRGGDDSVFTVDEICSVLFAFLTAGHETTSSLLANAVRRLLEDPTA</sequence>
<dbReference type="EMBL" id="JAVDYG010000001">
    <property type="protein sequence ID" value="MDR7362437.1"/>
    <property type="molecule type" value="Genomic_DNA"/>
</dbReference>
<dbReference type="InterPro" id="IPR002397">
    <property type="entry name" value="Cyt_P450_B"/>
</dbReference>
<dbReference type="PRINTS" id="PR00359">
    <property type="entry name" value="BP450"/>
</dbReference>
<dbReference type="InterPro" id="IPR001128">
    <property type="entry name" value="Cyt_P450"/>
</dbReference>
<evidence type="ECO:0000313" key="3">
    <source>
        <dbReference type="Proteomes" id="UP001183648"/>
    </source>
</evidence>
<organism evidence="2 3">
    <name type="scientific">Nocardioides marmoribigeumensis</name>
    <dbReference type="NCBI Taxonomy" id="433649"/>
    <lineage>
        <taxon>Bacteria</taxon>
        <taxon>Bacillati</taxon>
        <taxon>Actinomycetota</taxon>
        <taxon>Actinomycetes</taxon>
        <taxon>Propionibacteriales</taxon>
        <taxon>Nocardioidaceae</taxon>
        <taxon>Nocardioides</taxon>
    </lineage>
</organism>
<name>A0ABU2BUX0_9ACTN</name>
<dbReference type="Proteomes" id="UP001183648">
    <property type="component" value="Unassembled WGS sequence"/>
</dbReference>
<dbReference type="SUPFAM" id="SSF48264">
    <property type="entry name" value="Cytochrome P450"/>
    <property type="match status" value="1"/>
</dbReference>
<dbReference type="Pfam" id="PF00067">
    <property type="entry name" value="p450"/>
    <property type="match status" value="1"/>
</dbReference>
<proteinExistence type="inferred from homology"/>
<comment type="caution">
    <text evidence="2">The sequence shown here is derived from an EMBL/GenBank/DDBJ whole genome shotgun (WGS) entry which is preliminary data.</text>
</comment>
<gene>
    <name evidence="2" type="ORF">J2S63_001990</name>
</gene>
<keyword evidence="3" id="KW-1185">Reference proteome</keyword>
<dbReference type="Gene3D" id="1.10.630.10">
    <property type="entry name" value="Cytochrome P450"/>
    <property type="match status" value="1"/>
</dbReference>
<evidence type="ECO:0000313" key="2">
    <source>
        <dbReference type="EMBL" id="MDR7362437.1"/>
    </source>
</evidence>
<dbReference type="InterPro" id="IPR036396">
    <property type="entry name" value="Cyt_P450_sf"/>
</dbReference>
<dbReference type="PANTHER" id="PTHR46696">
    <property type="entry name" value="P450, PUTATIVE (EUROFUNG)-RELATED"/>
    <property type="match status" value="1"/>
</dbReference>
<reference evidence="2 3" key="1">
    <citation type="submission" date="2023-07" db="EMBL/GenBank/DDBJ databases">
        <title>Sequencing the genomes of 1000 actinobacteria strains.</title>
        <authorList>
            <person name="Klenk H.-P."/>
        </authorList>
    </citation>
    <scope>NUCLEOTIDE SEQUENCE [LARGE SCALE GENOMIC DNA]</scope>
    <source>
        <strain evidence="2 3">DSM 19426</strain>
    </source>
</reference>